<accession>A0A3L6G433</accession>
<evidence type="ECO:0000313" key="1">
    <source>
        <dbReference type="EMBL" id="PWZ40200.1"/>
    </source>
</evidence>
<dbReference type="PANTHER" id="PTHR10555">
    <property type="entry name" value="SORTING NEXIN"/>
    <property type="match status" value="1"/>
</dbReference>
<dbReference type="Gene3D" id="1.20.1270.60">
    <property type="entry name" value="Arfaptin homology (AH) domain/BAR domain"/>
    <property type="match status" value="1"/>
</dbReference>
<sequence length="166" mass="18830">MEDVMLGAAPLPVLDMTKKHSRSSAIRIIKRVSRSMKLRLGTGGTTERIISALHTVLSEQGDEDDDLKKCKTSMCHVGKMQKDVDSACSKGIADNLLFNFEEPLKDYVCAVQSIKATMLDRANAFRQHFNLDQERKYKELNLEKLKFMNPEKYAEAESEFREASLL</sequence>
<organism evidence="1">
    <name type="scientific">Zea mays</name>
    <name type="common">Maize</name>
    <dbReference type="NCBI Taxonomy" id="4577"/>
    <lineage>
        <taxon>Eukaryota</taxon>
        <taxon>Viridiplantae</taxon>
        <taxon>Streptophyta</taxon>
        <taxon>Embryophyta</taxon>
        <taxon>Tracheophyta</taxon>
        <taxon>Spermatophyta</taxon>
        <taxon>Magnoliopsida</taxon>
        <taxon>Liliopsida</taxon>
        <taxon>Poales</taxon>
        <taxon>Poaceae</taxon>
        <taxon>PACMAD clade</taxon>
        <taxon>Panicoideae</taxon>
        <taxon>Andropogonodae</taxon>
        <taxon>Andropogoneae</taxon>
        <taxon>Tripsacinae</taxon>
        <taxon>Zea</taxon>
    </lineage>
</organism>
<comment type="caution">
    <text evidence="1">The sequence shown here is derived from an EMBL/GenBank/DDBJ whole genome shotgun (WGS) entry which is preliminary data.</text>
</comment>
<dbReference type="Proteomes" id="UP000251960">
    <property type="component" value="Chromosome 2"/>
</dbReference>
<name>A0A3L6G433_MAIZE</name>
<dbReference type="EMBL" id="NCVQ01000003">
    <property type="protein sequence ID" value="PWZ40200.1"/>
    <property type="molecule type" value="Genomic_DNA"/>
</dbReference>
<gene>
    <name evidence="1" type="primary">SNX1_2</name>
    <name evidence="1" type="ORF">Zm00014a_004806</name>
</gene>
<proteinExistence type="predicted"/>
<dbReference type="AlphaFoldDB" id="A0A3L6G433"/>
<dbReference type="PANTHER" id="PTHR10555:SF170">
    <property type="entry name" value="FI18122P1"/>
    <property type="match status" value="1"/>
</dbReference>
<dbReference type="InterPro" id="IPR027267">
    <property type="entry name" value="AH/BAR_dom_sf"/>
</dbReference>
<protein>
    <submittedName>
        <fullName evidence="1">Sorting nexin 1</fullName>
    </submittedName>
</protein>
<reference evidence="1" key="1">
    <citation type="journal article" date="2018" name="Nat. Genet.">
        <title>Extensive intraspecific gene order and gene structural variations between Mo17 and other maize genomes.</title>
        <authorList>
            <person name="Sun S."/>
            <person name="Zhou Y."/>
            <person name="Chen J."/>
            <person name="Shi J."/>
            <person name="Zhao H."/>
            <person name="Zhao H."/>
            <person name="Song W."/>
            <person name="Zhang M."/>
            <person name="Cui Y."/>
            <person name="Dong X."/>
            <person name="Liu H."/>
            <person name="Ma X."/>
            <person name="Jiao Y."/>
            <person name="Wang B."/>
            <person name="Wei X."/>
            <person name="Stein J.C."/>
            <person name="Glaubitz J.C."/>
            <person name="Lu F."/>
            <person name="Yu G."/>
            <person name="Liang C."/>
            <person name="Fengler K."/>
            <person name="Li B."/>
            <person name="Rafalski A."/>
            <person name="Schnable P.S."/>
            <person name="Ware D.H."/>
            <person name="Buckler E.S."/>
            <person name="Lai J."/>
        </authorList>
    </citation>
    <scope>NUCLEOTIDE SEQUENCE [LARGE SCALE GENOMIC DNA]</scope>
    <source>
        <tissue evidence="1">Seedling</tissue>
    </source>
</reference>